<evidence type="ECO:0000313" key="2">
    <source>
        <dbReference type="EMBL" id="MFI0791460.1"/>
    </source>
</evidence>
<reference evidence="2 3" key="1">
    <citation type="submission" date="2024-10" db="EMBL/GenBank/DDBJ databases">
        <title>The Natural Products Discovery Center: Release of the First 8490 Sequenced Strains for Exploring Actinobacteria Biosynthetic Diversity.</title>
        <authorList>
            <person name="Kalkreuter E."/>
            <person name="Kautsar S.A."/>
            <person name="Yang D."/>
            <person name="Bader C.D."/>
            <person name="Teijaro C.N."/>
            <person name="Fluegel L."/>
            <person name="Davis C.M."/>
            <person name="Simpson J.R."/>
            <person name="Lauterbach L."/>
            <person name="Steele A.D."/>
            <person name="Gui C."/>
            <person name="Meng S."/>
            <person name="Li G."/>
            <person name="Viehrig K."/>
            <person name="Ye F."/>
            <person name="Su P."/>
            <person name="Kiefer A.F."/>
            <person name="Nichols A."/>
            <person name="Cepeda A.J."/>
            <person name="Yan W."/>
            <person name="Fan B."/>
            <person name="Jiang Y."/>
            <person name="Adhikari A."/>
            <person name="Zheng C.-J."/>
            <person name="Schuster L."/>
            <person name="Cowan T.M."/>
            <person name="Smanski M.J."/>
            <person name="Chevrette M.G."/>
            <person name="De Carvalho L.P.S."/>
            <person name="Shen B."/>
        </authorList>
    </citation>
    <scope>NUCLEOTIDE SEQUENCE [LARGE SCALE GENOMIC DNA]</scope>
    <source>
        <strain evidence="2 3">NPDC021253</strain>
    </source>
</reference>
<comment type="caution">
    <text evidence="2">The sequence shown here is derived from an EMBL/GenBank/DDBJ whole genome shotgun (WGS) entry which is preliminary data.</text>
</comment>
<dbReference type="CDD" id="cd00138">
    <property type="entry name" value="PLDc_SF"/>
    <property type="match status" value="1"/>
</dbReference>
<dbReference type="Gene3D" id="3.30.870.10">
    <property type="entry name" value="Endonuclease Chain A"/>
    <property type="match status" value="1"/>
</dbReference>
<sequence>MSGVERSFRSPLTLLEQWRDRVDGARLHEVVITGYTVDLGFLEKFAIPTARALGARITVLGDAGQAVHDPVDVRRAGVAYQHGHAVCQRAFHPKLVVLSGEEDVWLAVGSGNPTLSGWGYNRELWVVARGSRQRGPELIADVADWLHDLPDVVGMASWIAATLRHVAQRMRPATLDEQWSRARAHGNLRRPLLDYLPTDPVEELCLSAPFYDPPARAVTAVTRRTKPRSVRVAVQPGIGIFDGAALVRAVEDVVDQEFTVLAGGPVRHGKLIEWRTADGTVAGLTGSANVTTSALLLSTAQGGNCELAVLAPQSDSLFPDEGEQQPESAVRKLTSLPSSGSAAGGSAPVLLGCALNDGTLVVELAASAGAPVLVETSPSAVPGTWFGIGTVPVGQVTARFLVPELTGGAVRAVFDVDGVRRESAVVFVTDPSRCRPRRDVSDDARLSQPYEPVEIFTDPVLAQRFTWDLDRLVEQVGTGDQRTGASTGTTVSVPVGSSDRWTDFLEDCDRLLGPGLSRLVFPHGRTTGTARGIAWSIDDADQSEVAEDEDEAVLDNLTEEETEAGKASVPTVPPDERTRYQRFAARWVAAVTEPTGADDGTTPPPMPLRMTIAALFLTLLAAGVWQEAENWREGLRRLVRSLVPDDDALDKLPPEAFDCLFALLAVAMATLRQGTQLHGGREADTLATAAWREAAEWVAEASADLAEELLLPATQPYARVVTSAELWDIITLARQARRDPYAEAHAVLAEAGLTVKASDGIWHVAGEFRNPYRVAAHVATELRRVRDHVVVIVRKPGSAVLIAVVGHTMVLADSQTVVWRLYQLSGTRTPASLAAGYPGPPPGARIRPLAPSPPEVGELSGTLGVDLAALARQIRML</sequence>
<feature type="region of interest" description="Disordered" evidence="1">
    <location>
        <begin position="316"/>
        <end position="337"/>
    </location>
</feature>
<keyword evidence="3" id="KW-1185">Reference proteome</keyword>
<organism evidence="2 3">
    <name type="scientific">Micromonospora rubida</name>
    <dbReference type="NCBI Taxonomy" id="2697657"/>
    <lineage>
        <taxon>Bacteria</taxon>
        <taxon>Bacillati</taxon>
        <taxon>Actinomycetota</taxon>
        <taxon>Actinomycetes</taxon>
        <taxon>Micromonosporales</taxon>
        <taxon>Micromonosporaceae</taxon>
        <taxon>Micromonospora</taxon>
    </lineage>
</organism>
<dbReference type="RefSeq" id="WP_396676098.1">
    <property type="nucleotide sequence ID" value="NZ_JBIRPU010000001.1"/>
</dbReference>
<protein>
    <recommendedName>
        <fullName evidence="4">PLD phosphodiesterase domain-containing protein</fullName>
    </recommendedName>
</protein>
<accession>A0ABW7SCP4</accession>
<dbReference type="Proteomes" id="UP001611075">
    <property type="component" value="Unassembled WGS sequence"/>
</dbReference>
<name>A0ABW7SCP4_9ACTN</name>
<gene>
    <name evidence="2" type="ORF">ACH4OY_01965</name>
</gene>
<evidence type="ECO:0000256" key="1">
    <source>
        <dbReference type="SAM" id="MobiDB-lite"/>
    </source>
</evidence>
<evidence type="ECO:0000313" key="3">
    <source>
        <dbReference type="Proteomes" id="UP001611075"/>
    </source>
</evidence>
<evidence type="ECO:0008006" key="4">
    <source>
        <dbReference type="Google" id="ProtNLM"/>
    </source>
</evidence>
<proteinExistence type="predicted"/>
<dbReference type="EMBL" id="JBIRPU010000001">
    <property type="protein sequence ID" value="MFI0791460.1"/>
    <property type="molecule type" value="Genomic_DNA"/>
</dbReference>